<dbReference type="GO" id="GO:0004315">
    <property type="term" value="F:3-oxoacyl-[acyl-carrier-protein] synthase activity"/>
    <property type="evidence" value="ECO:0007669"/>
    <property type="project" value="InterPro"/>
</dbReference>
<dbReference type="Gene3D" id="3.40.47.10">
    <property type="match status" value="1"/>
</dbReference>
<dbReference type="Gene3D" id="3.10.129.110">
    <property type="entry name" value="Polyketide synthase dehydratase"/>
    <property type="match status" value="1"/>
</dbReference>
<dbReference type="PROSITE" id="PS00606">
    <property type="entry name" value="KS3_1"/>
    <property type="match status" value="1"/>
</dbReference>
<evidence type="ECO:0000256" key="5">
    <source>
        <dbReference type="PROSITE-ProRule" id="PRU01363"/>
    </source>
</evidence>
<proteinExistence type="predicted"/>
<evidence type="ECO:0000259" key="8">
    <source>
        <dbReference type="PROSITE" id="PS52004"/>
    </source>
</evidence>
<dbReference type="InterPro" id="IPR020806">
    <property type="entry name" value="PKS_PP-bd"/>
</dbReference>
<dbReference type="InterPro" id="IPR014031">
    <property type="entry name" value="Ketoacyl_synth_C"/>
</dbReference>
<keyword evidence="4" id="KW-0511">Multifunctional enzyme</keyword>
<dbReference type="InterPro" id="IPR018201">
    <property type="entry name" value="Ketoacyl_synth_AS"/>
</dbReference>
<organism evidence="10 11">
    <name type="scientific">Pseudomassariella vexata</name>
    <dbReference type="NCBI Taxonomy" id="1141098"/>
    <lineage>
        <taxon>Eukaryota</taxon>
        <taxon>Fungi</taxon>
        <taxon>Dikarya</taxon>
        <taxon>Ascomycota</taxon>
        <taxon>Pezizomycotina</taxon>
        <taxon>Sordariomycetes</taxon>
        <taxon>Xylariomycetidae</taxon>
        <taxon>Amphisphaeriales</taxon>
        <taxon>Pseudomassariaceae</taxon>
        <taxon>Pseudomassariella</taxon>
    </lineage>
</organism>
<evidence type="ECO:0000259" key="9">
    <source>
        <dbReference type="PROSITE" id="PS52019"/>
    </source>
</evidence>
<dbReference type="InterPro" id="IPR014043">
    <property type="entry name" value="Acyl_transferase_dom"/>
</dbReference>
<dbReference type="InterPro" id="IPR042104">
    <property type="entry name" value="PKS_dehydratase_sf"/>
</dbReference>
<dbReference type="Pfam" id="PF02801">
    <property type="entry name" value="Ketoacyl-synt_C"/>
    <property type="match status" value="1"/>
</dbReference>
<dbReference type="SUPFAM" id="SSF55048">
    <property type="entry name" value="Probable ACP-binding domain of malonyl-CoA ACP transacylase"/>
    <property type="match status" value="1"/>
</dbReference>
<feature type="active site" description="Proton donor; for dehydratase activity" evidence="5">
    <location>
        <position position="1574"/>
    </location>
</feature>
<evidence type="ECO:0000256" key="6">
    <source>
        <dbReference type="SAM" id="MobiDB-lite"/>
    </source>
</evidence>
<dbReference type="FunFam" id="3.40.47.10:FF:000031">
    <property type="entry name" value="Sterigmatocystin biosynthesis polyketide synthase"/>
    <property type="match status" value="1"/>
</dbReference>
<dbReference type="InterPro" id="IPR001227">
    <property type="entry name" value="Ac_transferase_dom_sf"/>
</dbReference>
<evidence type="ECO:0000259" key="7">
    <source>
        <dbReference type="PROSITE" id="PS50075"/>
    </source>
</evidence>
<dbReference type="PROSITE" id="PS52019">
    <property type="entry name" value="PKS_MFAS_DH"/>
    <property type="match status" value="1"/>
</dbReference>
<feature type="domain" description="PKS/mFAS DH" evidence="9">
    <location>
        <begin position="1352"/>
        <end position="1663"/>
    </location>
</feature>
<dbReference type="FunFam" id="1.10.1200.10:FF:000011">
    <property type="entry name" value="Sterigmatocystin biosynthesis polyketide synthase"/>
    <property type="match status" value="1"/>
</dbReference>
<reference evidence="10 11" key="1">
    <citation type="submission" date="2016-07" db="EMBL/GenBank/DDBJ databases">
        <title>Pervasive Adenine N6-methylation of Active Genes in Fungi.</title>
        <authorList>
            <consortium name="DOE Joint Genome Institute"/>
            <person name="Mondo S.J."/>
            <person name="Dannebaum R.O."/>
            <person name="Kuo R.C."/>
            <person name="Labutti K."/>
            <person name="Haridas S."/>
            <person name="Kuo A."/>
            <person name="Salamov A."/>
            <person name="Ahrendt S.R."/>
            <person name="Lipzen A."/>
            <person name="Sullivan W."/>
            <person name="Andreopoulos W.B."/>
            <person name="Clum A."/>
            <person name="Lindquist E."/>
            <person name="Daum C."/>
            <person name="Ramamoorthy G.K."/>
            <person name="Gryganskyi A."/>
            <person name="Culley D."/>
            <person name="Magnuson J.K."/>
            <person name="James T.Y."/>
            <person name="O'Malley M.A."/>
            <person name="Stajich J.E."/>
            <person name="Spatafora J.W."/>
            <person name="Visel A."/>
            <person name="Grigoriev I.V."/>
        </authorList>
    </citation>
    <scope>NUCLEOTIDE SEQUENCE [LARGE SCALE GENOMIC DNA]</scope>
    <source>
        <strain evidence="10 11">CBS 129021</strain>
    </source>
</reference>
<dbReference type="Pfam" id="PF00109">
    <property type="entry name" value="ketoacyl-synt"/>
    <property type="match status" value="1"/>
</dbReference>
<keyword evidence="2" id="KW-0597">Phosphoprotein</keyword>
<dbReference type="Proteomes" id="UP000193689">
    <property type="component" value="Unassembled WGS sequence"/>
</dbReference>
<keyword evidence="1" id="KW-0596">Phosphopantetheine</keyword>
<dbReference type="PROSITE" id="PS52004">
    <property type="entry name" value="KS3_2"/>
    <property type="match status" value="1"/>
</dbReference>
<dbReference type="SUPFAM" id="SSF53901">
    <property type="entry name" value="Thiolase-like"/>
    <property type="match status" value="1"/>
</dbReference>
<dbReference type="PROSITE" id="PS50075">
    <property type="entry name" value="CARRIER"/>
    <property type="match status" value="1"/>
</dbReference>
<dbReference type="CDD" id="cd00833">
    <property type="entry name" value="PKS"/>
    <property type="match status" value="1"/>
</dbReference>
<dbReference type="RefSeq" id="XP_040719595.1">
    <property type="nucleotide sequence ID" value="XM_040865163.1"/>
</dbReference>
<dbReference type="Pfam" id="PF22621">
    <property type="entry name" value="CurL-like_PKS_C"/>
    <property type="match status" value="1"/>
</dbReference>
<dbReference type="GO" id="GO:0044550">
    <property type="term" value="P:secondary metabolite biosynthetic process"/>
    <property type="evidence" value="ECO:0007669"/>
    <property type="project" value="UniProtKB-ARBA"/>
</dbReference>
<evidence type="ECO:0000256" key="1">
    <source>
        <dbReference type="ARBA" id="ARBA00022450"/>
    </source>
</evidence>
<dbReference type="SMART" id="SM00825">
    <property type="entry name" value="PKS_KS"/>
    <property type="match status" value="1"/>
</dbReference>
<feature type="region of interest" description="C-terminal hotdog fold" evidence="5">
    <location>
        <begin position="1515"/>
        <end position="1663"/>
    </location>
</feature>
<dbReference type="Pfam" id="PF00698">
    <property type="entry name" value="Acyl_transf_1"/>
    <property type="match status" value="1"/>
</dbReference>
<dbReference type="Pfam" id="PF00550">
    <property type="entry name" value="PP-binding"/>
    <property type="match status" value="1"/>
</dbReference>
<dbReference type="FunFam" id="3.40.366.10:FF:000017">
    <property type="entry name" value="Non-reducing polyketide synthase aptA"/>
    <property type="match status" value="1"/>
</dbReference>
<dbReference type="InParanoid" id="A0A1Y2EFS2"/>
<comment type="caution">
    <text evidence="10">The sequence shown here is derived from an EMBL/GenBank/DDBJ whole genome shotgun (WGS) entry which is preliminary data.</text>
</comment>
<name>A0A1Y2EFS2_9PEZI</name>
<dbReference type="GO" id="GO:0031177">
    <property type="term" value="F:phosphopantetheine binding"/>
    <property type="evidence" value="ECO:0007669"/>
    <property type="project" value="InterPro"/>
</dbReference>
<dbReference type="Gene3D" id="3.40.366.10">
    <property type="entry name" value="Malonyl-Coenzyme A Acyl Carrier Protein, domain 2"/>
    <property type="match status" value="2"/>
</dbReference>
<dbReference type="InterPro" id="IPR030918">
    <property type="entry name" value="PT_fungal_PKS"/>
</dbReference>
<evidence type="ECO:0000256" key="4">
    <source>
        <dbReference type="ARBA" id="ARBA00023268"/>
    </source>
</evidence>
<keyword evidence="11" id="KW-1185">Reference proteome</keyword>
<dbReference type="InterPro" id="IPR014030">
    <property type="entry name" value="Ketoacyl_synth_N"/>
</dbReference>
<dbReference type="InterPro" id="IPR049900">
    <property type="entry name" value="PKS_mFAS_DH"/>
</dbReference>
<dbReference type="PANTHER" id="PTHR43775:SF37">
    <property type="entry name" value="SI:DKEY-61P9.11"/>
    <property type="match status" value="1"/>
</dbReference>
<dbReference type="InterPro" id="IPR036736">
    <property type="entry name" value="ACP-like_sf"/>
</dbReference>
<evidence type="ECO:0000313" key="11">
    <source>
        <dbReference type="Proteomes" id="UP000193689"/>
    </source>
</evidence>
<dbReference type="Pfam" id="PF14765">
    <property type="entry name" value="PS-DH"/>
    <property type="match status" value="1"/>
</dbReference>
<evidence type="ECO:0000313" key="10">
    <source>
        <dbReference type="EMBL" id="ORY69645.1"/>
    </source>
</evidence>
<protein>
    <submittedName>
        <fullName evidence="10">Putative polyketide synthase</fullName>
    </submittedName>
</protein>
<dbReference type="NCBIfam" id="TIGR04532">
    <property type="entry name" value="PT_fungal_PKS"/>
    <property type="match status" value="1"/>
</dbReference>
<dbReference type="InterPro" id="IPR016036">
    <property type="entry name" value="Malonyl_transacylase_ACP-bd"/>
</dbReference>
<dbReference type="GO" id="GO:0004312">
    <property type="term" value="F:fatty acid synthase activity"/>
    <property type="evidence" value="ECO:0007669"/>
    <property type="project" value="TreeGrafter"/>
</dbReference>
<feature type="compositionally biased region" description="Low complexity" evidence="6">
    <location>
        <begin position="1718"/>
        <end position="1733"/>
    </location>
</feature>
<dbReference type="Gene3D" id="3.30.70.3290">
    <property type="match status" value="1"/>
</dbReference>
<dbReference type="GeneID" id="63781375"/>
<dbReference type="OrthoDB" id="329835at2759"/>
<dbReference type="InterPro" id="IPR050091">
    <property type="entry name" value="PKS_NRPS_Biosynth_Enz"/>
</dbReference>
<sequence>MSRVMEWVGSRNSDLSNLTPTMTSDASCEPGKMKLFYFSNEFPRDDLKDLLRRLHAHSKDTRHNTLARFIHEATFAIRDEVCLLPSTLRVLVPSFETVFDFVDDHALRNGPLGGAVDGVLLCAVQIATLIGYYESASEEAFDLPSVDACLAGLGTGLLATTAVSLSPTLADVPLAGAEVVRVAFRLGVLVDQVSQNLQPRSASTESGPGDSWAYVVPDVAADEVQKELDSIHTAGSTPEASKVFISALSPTSVTVSGPPARLKHIFQISDFFRDRKSIALPVYAGLCHAKHVYNQQHVDSIIQTSSLDFMDAKFVPRVPVFSTSTGRPFDAKSARELFHGIIEEILTQAMQWDNVVQGIIERAKTIAASECQVLVFRTSLPVHDLVGALNSDLQQFKAATKDLIPWISEPDIPPGRPRGTAQSKIAIVGMACRMPGGATDTEKFWALLEKGLDVHRKIPADRFDVETHYDPNGKRVNTSHTPYGCFIDEPGLFDAPFFNMSPREALQTDPMQRLALVTAYEALERAGYVANRTAATNLHRIGTFYGQASDDYREVNTAQEISTYFITGGCRAFGPGRINYFFKFAGPSYSIDTACSSGLATIQTACTSLWNGDTDMAVAGGMNVLTNSDAFAGLSHGHFLSKTPNACKTWDCEADGYCRADGVGSIVMKRLEDAEADNDNILGVILGAGTNHSADAISITHPHAGAQAYLTRQVMRQAGVDPLDVSYVEMHGTGTQAGDAQEIKSVVDVFAPLTRRRSSKQPLHIGAVKANVGHGEAVAGTTALLKVLLMLEKEAIPPHVGIKNSINPGFPKDLDKRNLHIPYQKQLWPRVHGKKRIAVVNNFSAAGGNTTIAVEEGPFRETSEVVDPRSTHLVAVSAKSKVSLKENLERMMAYLDANPQVSLSNLAYTTTARRHHHNHRVAVATSDATQLKKHLLKHLESADSHKPIPPTGSPPVVFAFTGQGSSHRSMDLELYRDCPYFKSQLLHLDSLSQGQGFPSFIPAIDGSHAHDHTHSPVITQLALVCTEIALAKYWESLGVRPDVVIGHSLGEYAALHVAGVLSATDTIFLVGQRASMLEQKCQAGSHKMLAVRASLSEVQENAGNNPYEVACINGPKDTVLSGTQQQVDALAQILQDAGYKCFSLDVAFAFHSAQTDPILEEFEEAAKTGVLFHPPNLPIISPLLGKVIFDEKTVNSNYMRRATREPVNFLSAISTAQKTHTVDETMVWIEIGPHPVSVNFAKSILPSINAAVPSLRRGENNWQTMAQSLGVLHCAGVEVGWNEFHRPFERGLRLLDLPTYAWNDKTYWIQYNGDWALTKGNTFYDAEKAANAGPGTPLLPATHSSLRTSTVQQIIEETFSESAGRVVMQSDLMQPDFLAAAYGHKMNGCGVVTSSIHADISYTLGEYLLKKLRPQSKNTYMNIANLEVLKGLVANKKTNIPQLIQVSLTTSNIDSGIAHLQWHNVSSPTGPPDDPFASATIYYGSSTSWLVSWTPLTHLIQSRIDSLTNLADKGLATRLSHNMAYFLFATNLVDYAPKYRGIQSVIIDGLEACAEVTLTTEKGGVWTIPPYFIDSVAHLAGFVMNVSDANDTKNNFCVTPGWESMRFAKPLVAGGKYRSYVKMIPTTEDPSVFLGDVYVLQDEIIIGMLGAIKFRRYPRILLNRFFSAPDEGSSGHGATTAAAPPTKPLVPPSTAAESAPVHTASESSASPPAPAKPRQPAEKAPGPVPAAAPTTTSVENSDSVAVKAMALVAAEAALDPADLHDDASFANLGVDSLMSLVIAEKFREQFGVTVGGSLFLEYPTVGDLRSWLIEYYS</sequence>
<dbReference type="InterPro" id="IPR032088">
    <property type="entry name" value="SAT"/>
</dbReference>
<dbReference type="SUPFAM" id="SSF52151">
    <property type="entry name" value="FabD/lysophospholipase-like"/>
    <property type="match status" value="1"/>
</dbReference>
<dbReference type="STRING" id="1141098.A0A1Y2EFS2"/>
<feature type="region of interest" description="N-terminal hotdog fold" evidence="5">
    <location>
        <begin position="1352"/>
        <end position="1488"/>
    </location>
</feature>
<accession>A0A1Y2EFS2</accession>
<dbReference type="EMBL" id="MCFJ01000002">
    <property type="protein sequence ID" value="ORY69645.1"/>
    <property type="molecule type" value="Genomic_DNA"/>
</dbReference>
<dbReference type="SMART" id="SM00827">
    <property type="entry name" value="PKS_AT"/>
    <property type="match status" value="1"/>
</dbReference>
<dbReference type="InterPro" id="IPR009081">
    <property type="entry name" value="PP-bd_ACP"/>
</dbReference>
<feature type="region of interest" description="Disordered" evidence="6">
    <location>
        <begin position="1670"/>
        <end position="1739"/>
    </location>
</feature>
<dbReference type="SUPFAM" id="SSF47336">
    <property type="entry name" value="ACP-like"/>
    <property type="match status" value="1"/>
</dbReference>
<dbReference type="FunFam" id="3.10.129.110:FF:000001">
    <property type="entry name" value="Sterigmatocystin biosynthesis polyketide synthase"/>
    <property type="match status" value="1"/>
</dbReference>
<dbReference type="Pfam" id="PF16073">
    <property type="entry name" value="SAT"/>
    <property type="match status" value="1"/>
</dbReference>
<dbReference type="InterPro" id="IPR016039">
    <property type="entry name" value="Thiolase-like"/>
</dbReference>
<dbReference type="PANTHER" id="PTHR43775">
    <property type="entry name" value="FATTY ACID SYNTHASE"/>
    <property type="match status" value="1"/>
</dbReference>
<dbReference type="InterPro" id="IPR049551">
    <property type="entry name" value="PKS_DH_C"/>
</dbReference>
<dbReference type="Gene3D" id="1.10.1200.10">
    <property type="entry name" value="ACP-like"/>
    <property type="match status" value="1"/>
</dbReference>
<feature type="domain" description="Carrier" evidence="7">
    <location>
        <begin position="1739"/>
        <end position="1816"/>
    </location>
</feature>
<gene>
    <name evidence="10" type="ORF">BCR38DRAFT_520575</name>
</gene>
<evidence type="ECO:0000256" key="2">
    <source>
        <dbReference type="ARBA" id="ARBA00022553"/>
    </source>
</evidence>
<dbReference type="InterPro" id="IPR020841">
    <property type="entry name" value="PKS_Beta-ketoAc_synthase_dom"/>
</dbReference>
<keyword evidence="3" id="KW-0808">Transferase</keyword>
<dbReference type="InterPro" id="IPR016035">
    <property type="entry name" value="Acyl_Trfase/lysoPLipase"/>
</dbReference>
<evidence type="ECO:0000256" key="3">
    <source>
        <dbReference type="ARBA" id="ARBA00022679"/>
    </source>
</evidence>
<feature type="active site" description="Proton acceptor; for dehydratase activity" evidence="5">
    <location>
        <position position="1384"/>
    </location>
</feature>
<dbReference type="GO" id="GO:0006633">
    <property type="term" value="P:fatty acid biosynthetic process"/>
    <property type="evidence" value="ECO:0007669"/>
    <property type="project" value="InterPro"/>
</dbReference>
<feature type="domain" description="Ketosynthase family 3 (KS3)" evidence="8">
    <location>
        <begin position="422"/>
        <end position="856"/>
    </location>
</feature>
<dbReference type="FunFam" id="3.40.366.10:FF:000002">
    <property type="entry name" value="Probable polyketide synthase 2"/>
    <property type="match status" value="1"/>
</dbReference>
<dbReference type="SMART" id="SM00823">
    <property type="entry name" value="PKS_PP"/>
    <property type="match status" value="1"/>
</dbReference>